<accession>A0AAE0WKL9</accession>
<evidence type="ECO:0000313" key="2">
    <source>
        <dbReference type="EMBL" id="KAK3673428.1"/>
    </source>
</evidence>
<evidence type="ECO:0000313" key="3">
    <source>
        <dbReference type="Proteomes" id="UP001274830"/>
    </source>
</evidence>
<organism evidence="2 3">
    <name type="scientific">Recurvomyces mirabilis</name>
    <dbReference type="NCBI Taxonomy" id="574656"/>
    <lineage>
        <taxon>Eukaryota</taxon>
        <taxon>Fungi</taxon>
        <taxon>Dikarya</taxon>
        <taxon>Ascomycota</taxon>
        <taxon>Pezizomycotina</taxon>
        <taxon>Dothideomycetes</taxon>
        <taxon>Dothideomycetidae</taxon>
        <taxon>Mycosphaerellales</taxon>
        <taxon>Teratosphaeriaceae</taxon>
        <taxon>Recurvomyces</taxon>
    </lineage>
</organism>
<comment type="caution">
    <text evidence="2">The sequence shown here is derived from an EMBL/GenBank/DDBJ whole genome shotgun (WGS) entry which is preliminary data.</text>
</comment>
<dbReference type="Proteomes" id="UP001274830">
    <property type="component" value="Unassembled WGS sequence"/>
</dbReference>
<dbReference type="PANTHER" id="PTHR34065">
    <property type="entry name" value="CELL DIVISION CONTROL PROTEIN 14"/>
    <property type="match status" value="1"/>
</dbReference>
<reference evidence="2" key="1">
    <citation type="submission" date="2023-07" db="EMBL/GenBank/DDBJ databases">
        <title>Black Yeasts Isolated from many extreme environments.</title>
        <authorList>
            <person name="Coleine C."/>
            <person name="Stajich J.E."/>
            <person name="Selbmann L."/>
        </authorList>
    </citation>
    <scope>NUCLEOTIDE SEQUENCE</scope>
    <source>
        <strain evidence="2">CCFEE 5485</strain>
    </source>
</reference>
<keyword evidence="3" id="KW-1185">Reference proteome</keyword>
<dbReference type="InterPro" id="IPR012535">
    <property type="entry name" value="Cell_div_Cdc14"/>
</dbReference>
<dbReference type="AlphaFoldDB" id="A0AAE0WKL9"/>
<evidence type="ECO:0000256" key="1">
    <source>
        <dbReference type="SAM" id="MobiDB-lite"/>
    </source>
</evidence>
<dbReference type="SUPFAM" id="SSF48371">
    <property type="entry name" value="ARM repeat"/>
    <property type="match status" value="1"/>
</dbReference>
<dbReference type="EMBL" id="JAUTXT010000025">
    <property type="protein sequence ID" value="KAK3673428.1"/>
    <property type="molecule type" value="Genomic_DNA"/>
</dbReference>
<dbReference type="PANTHER" id="PTHR34065:SF1">
    <property type="entry name" value="CELL DIVISION CONTROL PROTEIN 14"/>
    <property type="match status" value="1"/>
</dbReference>
<evidence type="ECO:0008006" key="4">
    <source>
        <dbReference type="Google" id="ProtNLM"/>
    </source>
</evidence>
<protein>
    <recommendedName>
        <fullName evidence="4">Cell division control protein 14</fullName>
    </recommendedName>
</protein>
<dbReference type="Pfam" id="PF08045">
    <property type="entry name" value="CDC14"/>
    <property type="match status" value="1"/>
</dbReference>
<gene>
    <name evidence="2" type="ORF">LTR78_006662</name>
</gene>
<proteinExistence type="predicted"/>
<name>A0AAE0WKL9_9PEZI</name>
<dbReference type="InterPro" id="IPR016024">
    <property type="entry name" value="ARM-type_fold"/>
</dbReference>
<sequence length="307" mass="34111">MEALLSLSFGNLSSRDTTRIRKGIRQIEGLLAQICLSGSKLSPNKRQGSRELAGQQDRGNDCRHLKDLRKDAAFREFFRLQEGFRWNVASRLIATLERLLGHPPSQTTNALILATMDILQGLLLLHPPSRTLFNREDYMNLLLDLLDPSNNPPENQSQALLVLVTSLLDCPANTRTFEEVDGLLTVTSLFKSRSTVKEVKMRTLEFLYFYLMPEAPPSTSSSAPNTAVLQRNPSKIDALAGHARTHSGDSDRMDVDEDDQSEQSLRKTKTTEEKQKLLGRHLGNVAELVRDLRENAIFAAAAGGSAG</sequence>
<feature type="region of interest" description="Disordered" evidence="1">
    <location>
        <begin position="241"/>
        <end position="279"/>
    </location>
</feature>